<evidence type="ECO:0000256" key="14">
    <source>
        <dbReference type="ARBA" id="ARBA00031730"/>
    </source>
</evidence>
<reference evidence="15" key="3">
    <citation type="submission" date="2025-09" db="UniProtKB">
        <authorList>
            <consortium name="Ensembl"/>
        </authorList>
    </citation>
    <scope>IDENTIFICATION</scope>
    <source>
        <strain evidence="15">Brown Norway</strain>
    </source>
</reference>
<dbReference type="SUPFAM" id="SSF52058">
    <property type="entry name" value="L domain-like"/>
    <property type="match status" value="1"/>
</dbReference>
<evidence type="ECO:0000313" key="16">
    <source>
        <dbReference type="Proteomes" id="UP000002494"/>
    </source>
</evidence>
<keyword evidence="16" id="KW-1185">Reference proteome</keyword>
<evidence type="ECO:0000256" key="4">
    <source>
        <dbReference type="ARBA" id="ARBA00018423"/>
    </source>
</evidence>
<evidence type="ECO:0000256" key="8">
    <source>
        <dbReference type="ARBA" id="ARBA00022729"/>
    </source>
</evidence>
<sequence>MESAVEFHMGVKLLGPETLFSSLKQFHSFAHSLSHLGLMHRKTQGLQPDTTVPWEDFDCTQYLYSRLWAFNKLASSFKIVDGEKRGLFHSHQVSNFLTSSHLVFAAMKTVHPTLLLLLFVPLTQQTPQTQLDSHVNSKYGTDNSEETKFIQDYEDKYLDGKNIKEKETMIIPDEKSLQLQKDEVIPSVPTKKENDEMPTCLLCVCLSGSVYCEEVDIDAVPPLPKESAYLYARFNKIKKLTAKDFADMPNLRRLDFTGNLIEDIEDGTFSKLSLLEELTLAENQLLRLPVLPPKLTLLNAKYNKIKSKGIKANTFKKLNKLSFLYLDHNDLESVPPNLPESLRVIHLQFNSISSITDDTFCKANDTRYIRERMEEIRLEGNPIALGKHLRQMLQNLCTAKCSQ</sequence>
<keyword evidence="9" id="KW-0677">Repeat</keyword>
<dbReference type="InterPro" id="IPR003591">
    <property type="entry name" value="Leu-rich_rpt_typical-subtyp"/>
</dbReference>
<evidence type="ECO:0000256" key="7">
    <source>
        <dbReference type="ARBA" id="ARBA00022614"/>
    </source>
</evidence>
<dbReference type="InterPro" id="IPR001611">
    <property type="entry name" value="Leu-rich_rpt"/>
</dbReference>
<evidence type="ECO:0000256" key="13">
    <source>
        <dbReference type="ARBA" id="ARBA00023180"/>
    </source>
</evidence>
<keyword evidence="6" id="KW-0272">Extracellular matrix</keyword>
<gene>
    <name evidence="15" type="primary">Ogn</name>
</gene>
<keyword evidence="10" id="KW-0654">Proteoglycan</keyword>
<dbReference type="Gene3D" id="3.80.10.10">
    <property type="entry name" value="Ribonuclease Inhibitor"/>
    <property type="match status" value="2"/>
</dbReference>
<evidence type="ECO:0000256" key="11">
    <source>
        <dbReference type="ARBA" id="ARBA00023030"/>
    </source>
</evidence>
<comment type="subcellular location">
    <subcellularLocation>
        <location evidence="2">Secreted</location>
        <location evidence="2">Extracellular space</location>
        <location evidence="2">Extracellular matrix</location>
    </subcellularLocation>
</comment>
<dbReference type="InterPro" id="IPR043547">
    <property type="entry name" value="Mimecan/Epiphycan/Opticin"/>
</dbReference>
<keyword evidence="11" id="KW-0339">Growth factor</keyword>
<keyword evidence="5" id="KW-0964">Secreted</keyword>
<dbReference type="PROSITE" id="PS51450">
    <property type="entry name" value="LRR"/>
    <property type="match status" value="2"/>
</dbReference>
<comment type="function">
    <text evidence="1">Induces bone formation in conjunction with TGF-beta-1 or TGF-beta-2.</text>
</comment>
<evidence type="ECO:0000313" key="15">
    <source>
        <dbReference type="Ensembl" id="ENSRNOP00000110107.1"/>
    </source>
</evidence>
<evidence type="ECO:0000256" key="1">
    <source>
        <dbReference type="ARBA" id="ARBA00003759"/>
    </source>
</evidence>
<organism evidence="15 16">
    <name type="scientific">Rattus norvegicus</name>
    <name type="common">Rat</name>
    <dbReference type="NCBI Taxonomy" id="10116"/>
    <lineage>
        <taxon>Eukaryota</taxon>
        <taxon>Metazoa</taxon>
        <taxon>Chordata</taxon>
        <taxon>Craniata</taxon>
        <taxon>Vertebrata</taxon>
        <taxon>Euteleostomi</taxon>
        <taxon>Mammalia</taxon>
        <taxon>Eutheria</taxon>
        <taxon>Euarchontoglires</taxon>
        <taxon>Glires</taxon>
        <taxon>Rodentia</taxon>
        <taxon>Myomorpha</taxon>
        <taxon>Muroidea</taxon>
        <taxon>Muridae</taxon>
        <taxon>Murinae</taxon>
        <taxon>Rattus</taxon>
    </lineage>
</organism>
<dbReference type="Pfam" id="PF13855">
    <property type="entry name" value="LRR_8"/>
    <property type="match status" value="1"/>
</dbReference>
<dbReference type="Ensembl" id="ENSRNOT00000171835.1">
    <property type="protein sequence ID" value="ENSRNOP00000110107.1"/>
    <property type="gene ID" value="ENSRNOG00000029792.7"/>
</dbReference>
<keyword evidence="17" id="KW-1267">Proteomics identification</keyword>
<accession>A0ABK0M5J2</accession>
<evidence type="ECO:0000256" key="10">
    <source>
        <dbReference type="ARBA" id="ARBA00022974"/>
    </source>
</evidence>
<keyword evidence="8" id="KW-0732">Signal</keyword>
<evidence type="ECO:0000256" key="5">
    <source>
        <dbReference type="ARBA" id="ARBA00022525"/>
    </source>
</evidence>
<dbReference type="PANTHER" id="PTHR46269:SF1">
    <property type="entry name" value="MIMECAN"/>
    <property type="match status" value="1"/>
</dbReference>
<evidence type="ECO:0000256" key="2">
    <source>
        <dbReference type="ARBA" id="ARBA00004498"/>
    </source>
</evidence>
<reference evidence="15" key="1">
    <citation type="submission" date="2024-01" db="EMBL/GenBank/DDBJ databases">
        <title>GRCr8: a new rat reference genome assembly contstructed from accurate long reads and long range scaffolding.</title>
        <authorList>
            <person name="Doris P.A."/>
            <person name="Kalbfleisch T."/>
            <person name="Li K."/>
            <person name="Howe K."/>
            <person name="Wood J."/>
        </authorList>
    </citation>
    <scope>NUCLEOTIDE SEQUENCE [LARGE SCALE GENOMIC DNA]</scope>
    <source>
        <strain evidence="15">Brown Norway</strain>
    </source>
</reference>
<dbReference type="SMART" id="SM00369">
    <property type="entry name" value="LRR_TYP"/>
    <property type="match status" value="4"/>
</dbReference>
<keyword evidence="7" id="KW-0433">Leucine-rich repeat</keyword>
<evidence type="ECO:0000256" key="12">
    <source>
        <dbReference type="ARBA" id="ARBA00023157"/>
    </source>
</evidence>
<name>A0ABK0M5J2_RAT</name>
<protein>
    <recommendedName>
        <fullName evidence="4">Mimecan</fullName>
    </recommendedName>
    <alternativeName>
        <fullName evidence="14">Osteoglycin</fullName>
    </alternativeName>
</protein>
<evidence type="ECO:0000256" key="6">
    <source>
        <dbReference type="ARBA" id="ARBA00022530"/>
    </source>
</evidence>
<dbReference type="Proteomes" id="UP000002494">
    <property type="component" value="Chromosome 17"/>
</dbReference>
<dbReference type="GeneTree" id="ENSGT00940000157238"/>
<keyword evidence="13" id="KW-0325">Glycoprotein</keyword>
<dbReference type="InterPro" id="IPR032675">
    <property type="entry name" value="LRR_dom_sf"/>
</dbReference>
<dbReference type="RGD" id="1308171">
    <property type="gene designation" value="Ogn"/>
</dbReference>
<reference evidence="15" key="2">
    <citation type="submission" date="2025-08" db="UniProtKB">
        <authorList>
            <consortium name="Ensembl"/>
        </authorList>
    </citation>
    <scope>IDENTIFICATION</scope>
    <source>
        <strain evidence="15">Brown Norway</strain>
    </source>
</reference>
<proteinExistence type="evidence at protein level"/>
<evidence type="ECO:0000256" key="3">
    <source>
        <dbReference type="ARBA" id="ARBA00006912"/>
    </source>
</evidence>
<comment type="similarity">
    <text evidence="3">Belongs to the small leucine-rich proteoglycan (SLRP) family. SLRP class III subfamily.</text>
</comment>
<keyword evidence="12" id="KW-1015">Disulfide bond</keyword>
<evidence type="ECO:0000256" key="9">
    <source>
        <dbReference type="ARBA" id="ARBA00022737"/>
    </source>
</evidence>
<evidence type="ECO:0007829" key="17">
    <source>
        <dbReference type="PeptideAtlas" id="A0ABK0M5J2"/>
    </source>
</evidence>
<dbReference type="PANTHER" id="PTHR46269">
    <property type="entry name" value="EPIPHYCAN-RELATED"/>
    <property type="match status" value="1"/>
</dbReference>